<accession>A0AAN9EJV7</accession>
<evidence type="ECO:0000313" key="2">
    <source>
        <dbReference type="Proteomes" id="UP001372338"/>
    </source>
</evidence>
<evidence type="ECO:0000313" key="1">
    <source>
        <dbReference type="EMBL" id="KAK7258598.1"/>
    </source>
</evidence>
<dbReference type="Gene3D" id="2.60.120.330">
    <property type="entry name" value="B-lactam Antibiotic, Isopenicillin N Synthase, Chain"/>
    <property type="match status" value="1"/>
</dbReference>
<dbReference type="InterPro" id="IPR027443">
    <property type="entry name" value="IPNS-like_sf"/>
</dbReference>
<dbReference type="AlphaFoldDB" id="A0AAN9EJV7"/>
<reference evidence="1 2" key="1">
    <citation type="submission" date="2024-01" db="EMBL/GenBank/DDBJ databases">
        <title>The genomes of 5 underutilized Papilionoideae crops provide insights into root nodulation and disease resistanc.</title>
        <authorList>
            <person name="Yuan L."/>
        </authorList>
    </citation>
    <scope>NUCLEOTIDE SEQUENCE [LARGE SCALE GENOMIC DNA]</scope>
    <source>
        <strain evidence="1">ZHUSHIDOU_FW_LH</strain>
        <tissue evidence="1">Leaf</tissue>
    </source>
</reference>
<proteinExistence type="predicted"/>
<dbReference type="EMBL" id="JAYWIO010000005">
    <property type="protein sequence ID" value="KAK7258598.1"/>
    <property type="molecule type" value="Genomic_DNA"/>
</dbReference>
<gene>
    <name evidence="1" type="ORF">RIF29_24179</name>
</gene>
<sequence>MSLKVVNKPITDDMKDQPPKFILPKPTWIPNVQEMVKNDPSLVPEMYIRNKPVTGNVKRFVPAQIPVIDLAMLRKGSKEELLKLDMACKDWGFFQKWSNLKYKSVEHRVVANKTKLRSVHEVILMPSSETMHPEPNNVADYVNRYLKRKGSMN</sequence>
<dbReference type="Proteomes" id="UP001372338">
    <property type="component" value="Unassembled WGS sequence"/>
</dbReference>
<comment type="caution">
    <text evidence="1">The sequence shown here is derived from an EMBL/GenBank/DDBJ whole genome shotgun (WGS) entry which is preliminary data.</text>
</comment>
<protein>
    <submittedName>
        <fullName evidence="1">Uncharacterized protein</fullName>
    </submittedName>
</protein>
<keyword evidence="2" id="KW-1185">Reference proteome</keyword>
<name>A0AAN9EJV7_CROPI</name>
<organism evidence="1 2">
    <name type="scientific">Crotalaria pallida</name>
    <name type="common">Smooth rattlebox</name>
    <name type="synonym">Crotalaria striata</name>
    <dbReference type="NCBI Taxonomy" id="3830"/>
    <lineage>
        <taxon>Eukaryota</taxon>
        <taxon>Viridiplantae</taxon>
        <taxon>Streptophyta</taxon>
        <taxon>Embryophyta</taxon>
        <taxon>Tracheophyta</taxon>
        <taxon>Spermatophyta</taxon>
        <taxon>Magnoliopsida</taxon>
        <taxon>eudicotyledons</taxon>
        <taxon>Gunneridae</taxon>
        <taxon>Pentapetalae</taxon>
        <taxon>rosids</taxon>
        <taxon>fabids</taxon>
        <taxon>Fabales</taxon>
        <taxon>Fabaceae</taxon>
        <taxon>Papilionoideae</taxon>
        <taxon>50 kb inversion clade</taxon>
        <taxon>genistoids sensu lato</taxon>
        <taxon>core genistoids</taxon>
        <taxon>Crotalarieae</taxon>
        <taxon>Crotalaria</taxon>
    </lineage>
</organism>
<dbReference type="SUPFAM" id="SSF51197">
    <property type="entry name" value="Clavaminate synthase-like"/>
    <property type="match status" value="2"/>
</dbReference>